<name>A0AAN9TTS2_9HEMI</name>
<gene>
    <name evidence="2" type="ORF">V9T40_004769</name>
</gene>
<dbReference type="AlphaFoldDB" id="A0AAN9TTS2"/>
<sequence length="431" mass="47478">MYVVRVTLYANRKATRVRRLTNVGARRSAIATLRKLRAPPAWPALGAAARRNRSDAKFRHHGLLPQPPLRRMSAGRAEALASRVAEARWREKRSLINDERTATRVLVAKNRLAFFIHTALPVAGTPGTRYSVLGIPTPRSTLAPRPSPQRRNDGQAALTHRPRLAAPLASSAVPKQRPKYLSPSALCTLLLTSAAAAAAATALQTAKEGEGCLMSITAFFPPKRRSSTTTAVIRNIFRRRVSHPLFVFLQLPPPLLRSARNATCATRLRHKPHNIRRFAMKWTAVAEPAAAAVTDGLAAVEGGRKQQTSDNKRPTANCQRLLDRNPISSLRPDGRPIQSRKFTARSNILVPFVRFTTRGGSPFQPTTDHPTPPHPASIPFPFPSPSLATTVDHRAATPPFFSRKNANDEWAAAESAIRRRRYHAIVPLTEL</sequence>
<protein>
    <submittedName>
        <fullName evidence="2">Uncharacterized protein</fullName>
    </submittedName>
</protein>
<accession>A0AAN9TTS2</accession>
<comment type="caution">
    <text evidence="2">The sequence shown here is derived from an EMBL/GenBank/DDBJ whole genome shotgun (WGS) entry which is preliminary data.</text>
</comment>
<dbReference type="EMBL" id="JBBCAQ010000032">
    <property type="protein sequence ID" value="KAK7583806.1"/>
    <property type="molecule type" value="Genomic_DNA"/>
</dbReference>
<evidence type="ECO:0000313" key="2">
    <source>
        <dbReference type="EMBL" id="KAK7583806.1"/>
    </source>
</evidence>
<reference evidence="2 3" key="1">
    <citation type="submission" date="2024-03" db="EMBL/GenBank/DDBJ databases">
        <title>Adaptation during the transition from Ophiocordyceps entomopathogen to insect associate is accompanied by gene loss and intensified selection.</title>
        <authorList>
            <person name="Ward C.M."/>
            <person name="Onetto C.A."/>
            <person name="Borneman A.R."/>
        </authorList>
    </citation>
    <scope>NUCLEOTIDE SEQUENCE [LARGE SCALE GENOMIC DNA]</scope>
    <source>
        <strain evidence="2">AWRI1</strain>
        <tissue evidence="2">Single Adult Female</tissue>
    </source>
</reference>
<evidence type="ECO:0000313" key="3">
    <source>
        <dbReference type="Proteomes" id="UP001367676"/>
    </source>
</evidence>
<dbReference type="Proteomes" id="UP001367676">
    <property type="component" value="Unassembled WGS sequence"/>
</dbReference>
<keyword evidence="3" id="KW-1185">Reference proteome</keyword>
<proteinExistence type="predicted"/>
<feature type="region of interest" description="Disordered" evidence="1">
    <location>
        <begin position="136"/>
        <end position="156"/>
    </location>
</feature>
<evidence type="ECO:0000256" key="1">
    <source>
        <dbReference type="SAM" id="MobiDB-lite"/>
    </source>
</evidence>
<organism evidence="2 3">
    <name type="scientific">Parthenolecanium corni</name>
    <dbReference type="NCBI Taxonomy" id="536013"/>
    <lineage>
        <taxon>Eukaryota</taxon>
        <taxon>Metazoa</taxon>
        <taxon>Ecdysozoa</taxon>
        <taxon>Arthropoda</taxon>
        <taxon>Hexapoda</taxon>
        <taxon>Insecta</taxon>
        <taxon>Pterygota</taxon>
        <taxon>Neoptera</taxon>
        <taxon>Paraneoptera</taxon>
        <taxon>Hemiptera</taxon>
        <taxon>Sternorrhyncha</taxon>
        <taxon>Coccoidea</taxon>
        <taxon>Coccidae</taxon>
        <taxon>Parthenolecanium</taxon>
    </lineage>
</organism>